<dbReference type="CDD" id="cd00586">
    <property type="entry name" value="4HBT"/>
    <property type="match status" value="1"/>
</dbReference>
<dbReference type="PANTHER" id="PTHR31793">
    <property type="entry name" value="4-HYDROXYBENZOYL-COA THIOESTERASE FAMILY MEMBER"/>
    <property type="match status" value="1"/>
</dbReference>
<name>A0A974PKN2_9HYPH</name>
<evidence type="ECO:0000256" key="1">
    <source>
        <dbReference type="ARBA" id="ARBA00005953"/>
    </source>
</evidence>
<dbReference type="PANTHER" id="PTHR31793:SF27">
    <property type="entry name" value="NOVEL THIOESTERASE SUPERFAMILY DOMAIN AND SAPOSIN A-TYPE DOMAIN CONTAINING PROTEIN (0610012H03RIK)"/>
    <property type="match status" value="1"/>
</dbReference>
<evidence type="ECO:0000256" key="2">
    <source>
        <dbReference type="ARBA" id="ARBA00022801"/>
    </source>
</evidence>
<proteinExistence type="inferred from homology"/>
<evidence type="ECO:0000313" key="3">
    <source>
        <dbReference type="EMBL" id="QRG04790.1"/>
    </source>
</evidence>
<keyword evidence="4" id="KW-1185">Reference proteome</keyword>
<reference evidence="3 4" key="1">
    <citation type="submission" date="2020-10" db="EMBL/GenBank/DDBJ databases">
        <title>Degradation of 1,4-Dioxane by Xanthobacter sp. YN2, via a Novel Group-2 Soluble Di-Iron Monooxygenase.</title>
        <authorList>
            <person name="Ma F."/>
            <person name="Wang Y."/>
            <person name="Yang J."/>
            <person name="Guo H."/>
            <person name="Su D."/>
            <person name="Yu L."/>
        </authorList>
    </citation>
    <scope>NUCLEOTIDE SEQUENCE [LARGE SCALE GENOMIC DNA]</scope>
    <source>
        <strain evidence="3 4">YN2</strain>
    </source>
</reference>
<dbReference type="Pfam" id="PF13279">
    <property type="entry name" value="4HBT_2"/>
    <property type="match status" value="1"/>
</dbReference>
<dbReference type="SUPFAM" id="SSF54637">
    <property type="entry name" value="Thioesterase/thiol ester dehydrase-isomerase"/>
    <property type="match status" value="1"/>
</dbReference>
<sequence>MLAGIVRAAQPAPRPAGRPAVSERAAPHRRADYRHFRKITTRWMDNDVYRHVNNVVYYSFFDTAVGHYLIEAGALDIETSPVIGLVAETRCQYFSSLSFPSLVHAGLRVGRLGTSSARYEIGLFRDDDDLACAQGHFIHVYVDRATNRPVPLPEKLRAVLSVLLVAPRDGAL</sequence>
<comment type="similarity">
    <text evidence="1">Belongs to the 4-hydroxybenzoyl-CoA thioesterase family.</text>
</comment>
<accession>A0A974PKN2</accession>
<dbReference type="InterPro" id="IPR029069">
    <property type="entry name" value="HotDog_dom_sf"/>
</dbReference>
<evidence type="ECO:0000313" key="4">
    <source>
        <dbReference type="Proteomes" id="UP000596427"/>
    </source>
</evidence>
<dbReference type="GO" id="GO:0047617">
    <property type="term" value="F:fatty acyl-CoA hydrolase activity"/>
    <property type="evidence" value="ECO:0007669"/>
    <property type="project" value="TreeGrafter"/>
</dbReference>
<dbReference type="EMBL" id="CP063362">
    <property type="protein sequence ID" value="QRG04790.1"/>
    <property type="molecule type" value="Genomic_DNA"/>
</dbReference>
<dbReference type="Gene3D" id="3.10.129.10">
    <property type="entry name" value="Hotdog Thioesterase"/>
    <property type="match status" value="1"/>
</dbReference>
<keyword evidence="2" id="KW-0378">Hydrolase</keyword>
<dbReference type="KEGG" id="xdi:EZH22_16675"/>
<dbReference type="InterPro" id="IPR050563">
    <property type="entry name" value="4-hydroxybenzoyl-CoA_TE"/>
</dbReference>
<organism evidence="3 4">
    <name type="scientific">Xanthobacter dioxanivorans</name>
    <dbReference type="NCBI Taxonomy" id="2528964"/>
    <lineage>
        <taxon>Bacteria</taxon>
        <taxon>Pseudomonadati</taxon>
        <taxon>Pseudomonadota</taxon>
        <taxon>Alphaproteobacteria</taxon>
        <taxon>Hyphomicrobiales</taxon>
        <taxon>Xanthobacteraceae</taxon>
        <taxon>Xanthobacter</taxon>
    </lineage>
</organism>
<dbReference type="AlphaFoldDB" id="A0A974PKN2"/>
<gene>
    <name evidence="3" type="ORF">EZH22_16675</name>
</gene>
<protein>
    <submittedName>
        <fullName evidence="3">Acyl-CoA thioesterase</fullName>
    </submittedName>
</protein>
<dbReference type="Proteomes" id="UP000596427">
    <property type="component" value="Chromosome"/>
</dbReference>